<dbReference type="Proteomes" id="UP000229390">
    <property type="component" value="Unassembled WGS sequence"/>
</dbReference>
<evidence type="ECO:0008006" key="3">
    <source>
        <dbReference type="Google" id="ProtNLM"/>
    </source>
</evidence>
<gene>
    <name evidence="1" type="ORF">COT34_01740</name>
</gene>
<name>A0A2M6T0R9_9BACT</name>
<accession>A0A2M6T0R9</accession>
<evidence type="ECO:0000313" key="2">
    <source>
        <dbReference type="Proteomes" id="UP000229390"/>
    </source>
</evidence>
<proteinExistence type="predicted"/>
<organism evidence="1 2">
    <name type="scientific">Candidatus Nealsonbacteria bacterium CG08_land_8_20_14_0_20_43_11</name>
    <dbReference type="NCBI Taxonomy" id="1974706"/>
    <lineage>
        <taxon>Bacteria</taxon>
        <taxon>Candidatus Nealsoniibacteriota</taxon>
    </lineage>
</organism>
<reference evidence="2" key="1">
    <citation type="submission" date="2017-09" db="EMBL/GenBank/DDBJ databases">
        <title>Depth-based differentiation of microbial function through sediment-hosted aquifers and enrichment of novel symbionts in the deep terrestrial subsurface.</title>
        <authorList>
            <person name="Probst A.J."/>
            <person name="Ladd B."/>
            <person name="Jarett J.K."/>
            <person name="Geller-Mcgrath D.E."/>
            <person name="Sieber C.M.K."/>
            <person name="Emerson J.B."/>
            <person name="Anantharaman K."/>
            <person name="Thomas B.C."/>
            <person name="Malmstrom R."/>
            <person name="Stieglmeier M."/>
            <person name="Klingl A."/>
            <person name="Woyke T."/>
            <person name="Ryan C.M."/>
            <person name="Banfield J.F."/>
        </authorList>
    </citation>
    <scope>NUCLEOTIDE SEQUENCE [LARGE SCALE GENOMIC DNA]</scope>
</reference>
<evidence type="ECO:0000313" key="1">
    <source>
        <dbReference type="EMBL" id="PIS38803.1"/>
    </source>
</evidence>
<dbReference type="AlphaFoldDB" id="A0A2M6T0R9"/>
<dbReference type="EMBL" id="PEYE01000030">
    <property type="protein sequence ID" value="PIS38803.1"/>
    <property type="molecule type" value="Genomic_DNA"/>
</dbReference>
<comment type="caution">
    <text evidence="1">The sequence shown here is derived from an EMBL/GenBank/DDBJ whole genome shotgun (WGS) entry which is preliminary data.</text>
</comment>
<protein>
    <recommendedName>
        <fullName evidence="3">4-vinyl reductase 4VR domain-containing protein</fullName>
    </recommendedName>
</protein>
<sequence length="202" mass="23356">MENQLPLSKEEARRLVEIPCLTRGEEISGAFNYIKVKYGQDGLKKVEENLKELGQPISFSELRLTAWYPEGLNVLVILAGQQAFGWTEKDIFEIGRDIVKVSFIAKILVKYVVSAKQTFELSSQQWHKFVSCGKLEPFVYNEEQRYAIWRLKGYKFHPLICPFLGGYFLGLAQNIVRSDKITIEETACMFKGAAYHEYTLRW</sequence>